<dbReference type="InterPro" id="IPR035587">
    <property type="entry name" value="DUS-like_FMN-bd"/>
</dbReference>
<gene>
    <name evidence="16" type="ORF">EDD73_10325</name>
</gene>
<keyword evidence="7" id="KW-0521">NADP</keyword>
<comment type="similarity">
    <text evidence="12">Belongs to the dus family.</text>
</comment>
<dbReference type="RefSeq" id="WP_243116760.1">
    <property type="nucleotide sequence ID" value="NZ_JAOQNU010000003.1"/>
</dbReference>
<comment type="catalytic activity">
    <reaction evidence="11">
        <text>a 5,6-dihydrouridine in tRNA + NAD(+) = a uridine in tRNA + NADH + H(+)</text>
        <dbReference type="Rhea" id="RHEA:54452"/>
        <dbReference type="Rhea" id="RHEA-COMP:13339"/>
        <dbReference type="Rhea" id="RHEA-COMP:13887"/>
        <dbReference type="ChEBI" id="CHEBI:15378"/>
        <dbReference type="ChEBI" id="CHEBI:57540"/>
        <dbReference type="ChEBI" id="CHEBI:57945"/>
        <dbReference type="ChEBI" id="CHEBI:65315"/>
        <dbReference type="ChEBI" id="CHEBI:74443"/>
    </reaction>
</comment>
<evidence type="ECO:0000256" key="10">
    <source>
        <dbReference type="ARBA" id="ARBA00048205"/>
    </source>
</evidence>
<evidence type="ECO:0000256" key="1">
    <source>
        <dbReference type="ARBA" id="ARBA00001917"/>
    </source>
</evidence>
<dbReference type="GO" id="GO:0000049">
    <property type="term" value="F:tRNA binding"/>
    <property type="evidence" value="ECO:0007669"/>
    <property type="project" value="UniProtKB-KW"/>
</dbReference>
<dbReference type="Pfam" id="PF01207">
    <property type="entry name" value="Dus"/>
    <property type="match status" value="1"/>
</dbReference>
<evidence type="ECO:0000256" key="2">
    <source>
        <dbReference type="ARBA" id="ARBA00002790"/>
    </source>
</evidence>
<evidence type="ECO:0000256" key="3">
    <source>
        <dbReference type="ARBA" id="ARBA00022555"/>
    </source>
</evidence>
<dbReference type="InterPro" id="IPR024036">
    <property type="entry name" value="tRNA-dHydroUridine_Synthase_C"/>
</dbReference>
<dbReference type="GO" id="GO:0017150">
    <property type="term" value="F:tRNA dihydrouridine synthase activity"/>
    <property type="evidence" value="ECO:0007669"/>
    <property type="project" value="InterPro"/>
</dbReference>
<dbReference type="InterPro" id="IPR001269">
    <property type="entry name" value="DUS_fam"/>
</dbReference>
<dbReference type="InterPro" id="IPR004652">
    <property type="entry name" value="DusB-like"/>
</dbReference>
<dbReference type="EC" id="1.3.1.-" evidence="12"/>
<evidence type="ECO:0000256" key="6">
    <source>
        <dbReference type="ARBA" id="ARBA00022694"/>
    </source>
</evidence>
<accession>A0A4V2SY17</accession>
<evidence type="ECO:0000259" key="15">
    <source>
        <dbReference type="Pfam" id="PF01207"/>
    </source>
</evidence>
<dbReference type="InterPro" id="IPR018517">
    <property type="entry name" value="tRNA_hU_synthase_CS"/>
</dbReference>
<feature type="binding site" evidence="14">
    <location>
        <position position="94"/>
    </location>
    <ligand>
        <name>FMN</name>
        <dbReference type="ChEBI" id="CHEBI:58210"/>
    </ligand>
</feature>
<keyword evidence="5 12" id="KW-0288">FMN</keyword>
<feature type="binding site" evidence="14">
    <location>
        <position position="163"/>
    </location>
    <ligand>
        <name>FMN</name>
        <dbReference type="ChEBI" id="CHEBI:58210"/>
    </ligand>
</feature>
<dbReference type="NCBIfam" id="TIGR00737">
    <property type="entry name" value="nifR3_yhdG"/>
    <property type="match status" value="1"/>
</dbReference>
<organism evidence="16 17">
    <name type="scientific">Heliophilum fasciatum</name>
    <dbReference type="NCBI Taxonomy" id="35700"/>
    <lineage>
        <taxon>Bacteria</taxon>
        <taxon>Bacillati</taxon>
        <taxon>Bacillota</taxon>
        <taxon>Clostridia</taxon>
        <taxon>Eubacteriales</taxon>
        <taxon>Heliobacteriaceae</taxon>
        <taxon>Heliophilum</taxon>
    </lineage>
</organism>
<keyword evidence="9 12" id="KW-0560">Oxidoreductase</keyword>
<comment type="caution">
    <text evidence="16">The sequence shown here is derived from an EMBL/GenBank/DDBJ whole genome shotgun (WGS) entry which is preliminary data.</text>
</comment>
<evidence type="ECO:0000256" key="13">
    <source>
        <dbReference type="PIRSR" id="PIRSR006621-1"/>
    </source>
</evidence>
<comment type="catalytic activity">
    <reaction evidence="10">
        <text>a 5,6-dihydrouridine in tRNA + NADP(+) = a uridine in tRNA + NADPH + H(+)</text>
        <dbReference type="Rhea" id="RHEA:23624"/>
        <dbReference type="Rhea" id="RHEA-COMP:13339"/>
        <dbReference type="Rhea" id="RHEA-COMP:13887"/>
        <dbReference type="ChEBI" id="CHEBI:15378"/>
        <dbReference type="ChEBI" id="CHEBI:57783"/>
        <dbReference type="ChEBI" id="CHEBI:58349"/>
        <dbReference type="ChEBI" id="CHEBI:65315"/>
        <dbReference type="ChEBI" id="CHEBI:74443"/>
    </reaction>
</comment>
<evidence type="ECO:0000256" key="7">
    <source>
        <dbReference type="ARBA" id="ARBA00022857"/>
    </source>
</evidence>
<feature type="binding site" evidence="14">
    <location>
        <begin position="40"/>
        <end position="42"/>
    </location>
    <ligand>
        <name>FMN</name>
        <dbReference type="ChEBI" id="CHEBI:58210"/>
    </ligand>
</feature>
<keyword evidence="17" id="KW-1185">Reference proteome</keyword>
<dbReference type="Gene3D" id="1.10.1200.80">
    <property type="entry name" value="Putative flavin oxidoreducatase, domain 2"/>
    <property type="match status" value="1"/>
</dbReference>
<dbReference type="GO" id="GO:0050660">
    <property type="term" value="F:flavin adenine dinucleotide binding"/>
    <property type="evidence" value="ECO:0007669"/>
    <property type="project" value="InterPro"/>
</dbReference>
<evidence type="ECO:0000256" key="11">
    <source>
        <dbReference type="ARBA" id="ARBA00048802"/>
    </source>
</evidence>
<reference evidence="16 17" key="1">
    <citation type="submission" date="2019-03" db="EMBL/GenBank/DDBJ databases">
        <title>Genomic Encyclopedia of Type Strains, Phase IV (KMG-IV): sequencing the most valuable type-strain genomes for metagenomic binning, comparative biology and taxonomic classification.</title>
        <authorList>
            <person name="Goeker M."/>
        </authorList>
    </citation>
    <scope>NUCLEOTIDE SEQUENCE [LARGE SCALE GENOMIC DNA]</scope>
    <source>
        <strain evidence="16 17">DSM 11170</strain>
    </source>
</reference>
<dbReference type="Gene3D" id="3.20.20.70">
    <property type="entry name" value="Aldolase class I"/>
    <property type="match status" value="1"/>
</dbReference>
<evidence type="ECO:0000256" key="12">
    <source>
        <dbReference type="PIRNR" id="PIRNR006621"/>
    </source>
</evidence>
<evidence type="ECO:0000313" key="16">
    <source>
        <dbReference type="EMBL" id="TCP68396.1"/>
    </source>
</evidence>
<keyword evidence="3" id="KW-0820">tRNA-binding</keyword>
<proteinExistence type="inferred from homology"/>
<name>A0A4V2SY17_9FIRM</name>
<evidence type="ECO:0000313" key="17">
    <source>
        <dbReference type="Proteomes" id="UP000294813"/>
    </source>
</evidence>
<keyword evidence="14" id="KW-0547">Nucleotide-binding</keyword>
<comment type="function">
    <text evidence="2 12">Catalyzes the synthesis of 5,6-dihydrouridine (D), a modified base found in the D-loop of most tRNAs, via the reduction of the C5-C6 double bond in target uridines.</text>
</comment>
<dbReference type="SUPFAM" id="SSF51395">
    <property type="entry name" value="FMN-linked oxidoreductases"/>
    <property type="match status" value="1"/>
</dbReference>
<evidence type="ECO:0000256" key="14">
    <source>
        <dbReference type="PIRSR" id="PIRSR006621-2"/>
    </source>
</evidence>
<evidence type="ECO:0000256" key="5">
    <source>
        <dbReference type="ARBA" id="ARBA00022643"/>
    </source>
</evidence>
<evidence type="ECO:0000256" key="4">
    <source>
        <dbReference type="ARBA" id="ARBA00022630"/>
    </source>
</evidence>
<dbReference type="PANTHER" id="PTHR45846">
    <property type="entry name" value="TRNA-DIHYDROURIDINE(47) SYNTHASE [NAD(P)(+)]-LIKE"/>
    <property type="match status" value="1"/>
</dbReference>
<dbReference type="PANTHER" id="PTHR45846:SF1">
    <property type="entry name" value="TRNA-DIHYDROURIDINE(47) SYNTHASE [NAD(P)(+)]-LIKE"/>
    <property type="match status" value="1"/>
</dbReference>
<evidence type="ECO:0000256" key="8">
    <source>
        <dbReference type="ARBA" id="ARBA00022884"/>
    </source>
</evidence>
<dbReference type="Proteomes" id="UP000294813">
    <property type="component" value="Unassembled WGS sequence"/>
</dbReference>
<feature type="active site" description="Proton donor" evidence="13">
    <location>
        <position position="124"/>
    </location>
</feature>
<dbReference type="PIRSF" id="PIRSF006621">
    <property type="entry name" value="Dus"/>
    <property type="match status" value="1"/>
</dbReference>
<comment type="cofactor">
    <cofactor evidence="1 12 14">
        <name>FMN</name>
        <dbReference type="ChEBI" id="CHEBI:58210"/>
    </cofactor>
</comment>
<evidence type="ECO:0000256" key="9">
    <source>
        <dbReference type="ARBA" id="ARBA00023002"/>
    </source>
</evidence>
<dbReference type="AlphaFoldDB" id="A0A4V2SY17"/>
<keyword evidence="8" id="KW-0694">RNA-binding</keyword>
<keyword evidence="6 12" id="KW-0819">tRNA processing</keyword>
<dbReference type="EMBL" id="SLXT01000003">
    <property type="protein sequence ID" value="TCP68396.1"/>
    <property type="molecule type" value="Genomic_DNA"/>
</dbReference>
<protein>
    <recommendedName>
        <fullName evidence="12">tRNA-dihydrouridine synthase</fullName>
        <ecNumber evidence="12">1.3.1.-</ecNumber>
    </recommendedName>
</protein>
<sequence>MNFEQETVVSPSRNEACSWPEPAPLKIGPYRWDVPLISAPMAGVTDRAFRSVLKDHRCPLVVTEMLSDKALTYANQHTLDLMDIGGEPRPIVVQIFGSEPPVMAEAARIVEAAGASIIDINMGCPAPKIIRNGEGSALLKEPERAVAIAEAVVKAVQVPVTVKMRTGWSSHQIVAPTLAPMLEAVGVQALTVHGRTREMFYTGTADWERIAQVVQAVHIPVIGNGDVWEPVDAAHLLAATGCAGVMIGRGALGNPWIFSRLMRWANEGTLPPPPTAAERIDQALEHLRRKVADKGEDRAVREMRAHLAWYLKGLRGASRLRLEVNRVTQVAQVERLFQEYLEQ</sequence>
<dbReference type="CDD" id="cd02801">
    <property type="entry name" value="DUS_like_FMN"/>
    <property type="match status" value="1"/>
</dbReference>
<feature type="domain" description="DUS-like FMN-binding" evidence="15">
    <location>
        <begin position="39"/>
        <end position="337"/>
    </location>
</feature>
<dbReference type="InterPro" id="IPR013785">
    <property type="entry name" value="Aldolase_TIM"/>
</dbReference>
<dbReference type="PROSITE" id="PS01136">
    <property type="entry name" value="UPF0034"/>
    <property type="match status" value="1"/>
</dbReference>
<feature type="binding site" evidence="14">
    <location>
        <position position="193"/>
    </location>
    <ligand>
        <name>FMN</name>
        <dbReference type="ChEBI" id="CHEBI:58210"/>
    </ligand>
</feature>
<feature type="binding site" evidence="14">
    <location>
        <begin position="248"/>
        <end position="249"/>
    </location>
    <ligand>
        <name>FMN</name>
        <dbReference type="ChEBI" id="CHEBI:58210"/>
    </ligand>
</feature>
<keyword evidence="4 12" id="KW-0285">Flavoprotein</keyword>